<evidence type="ECO:0000313" key="2">
    <source>
        <dbReference type="Proteomes" id="UP001062846"/>
    </source>
</evidence>
<keyword evidence="2" id="KW-1185">Reference proteome</keyword>
<dbReference type="Proteomes" id="UP001062846">
    <property type="component" value="Chromosome 12"/>
</dbReference>
<reference evidence="1" key="1">
    <citation type="submission" date="2022-02" db="EMBL/GenBank/DDBJ databases">
        <title>Plant Genome Project.</title>
        <authorList>
            <person name="Zhang R.-G."/>
        </authorList>
    </citation>
    <scope>NUCLEOTIDE SEQUENCE</scope>
    <source>
        <strain evidence="1">AT1</strain>
    </source>
</reference>
<comment type="caution">
    <text evidence="1">The sequence shown here is derived from an EMBL/GenBank/DDBJ whole genome shotgun (WGS) entry which is preliminary data.</text>
</comment>
<accession>A0ACC0LDV2</accession>
<organism evidence="1 2">
    <name type="scientific">Rhododendron molle</name>
    <name type="common">Chinese azalea</name>
    <name type="synonym">Azalea mollis</name>
    <dbReference type="NCBI Taxonomy" id="49168"/>
    <lineage>
        <taxon>Eukaryota</taxon>
        <taxon>Viridiplantae</taxon>
        <taxon>Streptophyta</taxon>
        <taxon>Embryophyta</taxon>
        <taxon>Tracheophyta</taxon>
        <taxon>Spermatophyta</taxon>
        <taxon>Magnoliopsida</taxon>
        <taxon>eudicotyledons</taxon>
        <taxon>Gunneridae</taxon>
        <taxon>Pentapetalae</taxon>
        <taxon>asterids</taxon>
        <taxon>Ericales</taxon>
        <taxon>Ericaceae</taxon>
        <taxon>Ericoideae</taxon>
        <taxon>Rhodoreae</taxon>
        <taxon>Rhododendron</taxon>
    </lineage>
</organism>
<name>A0ACC0LDV2_RHOML</name>
<protein>
    <submittedName>
        <fullName evidence="1">Uncharacterized protein</fullName>
    </submittedName>
</protein>
<proteinExistence type="predicted"/>
<evidence type="ECO:0000313" key="1">
    <source>
        <dbReference type="EMBL" id="KAI8526564.1"/>
    </source>
</evidence>
<gene>
    <name evidence="1" type="ORF">RHMOL_Rhmol12G0006400</name>
</gene>
<dbReference type="EMBL" id="CM046399">
    <property type="protein sequence ID" value="KAI8526564.1"/>
    <property type="molecule type" value="Genomic_DNA"/>
</dbReference>
<sequence>MTLLPLPTHAMAKNPPFFSLRILTTLMVFFSLFHPSIPLKVETEALREFKNQLEDPLNYLDSWEKDSDSPCGFFGVSCDLNTGLVTEISLDNKSLSGSISPSISMLQSLQSLVLPSNSISGEIPWELSNCTNLRVLNLTGNNMNGSLPDLSGLRNLEILDISINYFSGGFPNWVVNLTQLVSLGLGDNNYDEGEIPRSLGNLKNLTWLFLASSNLRGEIPESIFELSALGTLDISRNNISGNFPKSIYKLRNLWKIELFQNNLTGELPVEVADLSLLQEIDISANQMFGKLPQEIGNLKLLTVFQLYENDFSGELPMGFGNLNHLKSFSIYRNRFTGQFPENLGRFAPLNTIDISENQFSGGFPKFLCETGNLQFLLALENNFSGAIADNYGGCKSLQRLRINQNNLSGEIPDGLWALPSANMIDFSDNQFTGGISPNIGISSSLNELVLTNNRFSGELPAELGKLTQLERLQLNNNEFSGEIPAEIGSLKQLSSLHLEENSFTGQIPAELRQCARLVDLNLAVNSLSGIIPNAISQINSLNSLNLSRNELKGSIPENLQMLKLSLIDLSKNHLTGKIPVFLLSMGGDQAFVGNKGLCIDGSSDTETNSGLAVCSGNSLHKRFIGNNRVIFCIILAGLVVILGGLLIVNYWNFKDSEANDMENDLRWDKETNPKWNLESFHPVELDAEEICNLDEENLIGSGGTGKVYRLDLKKGVGTVAVKKLWKGNAVKVSATEMNILGKIRHKNVLKLYACLLRGGSSFLVFEYMKNGNVFQALHREIKGGEVELDWYKRYRIALGAAKGLAYLHHDCSLPIIHRDIKSTNILLDEDYEPKIADFGVAKIAEGFYSHGGSEASCFAGTHGYIAPELAYTLNVTEKCDVYSFGVVLLELVTGRRPIEHEYGEGKDLVYWVSTHLYNLKDVLKVLDNKIVSDSIRDGMIKVLKIAILCTTKLPNLRPSMKDVVKMLVDAEPYTFRSPSKHGKKEQVLV</sequence>